<protein>
    <submittedName>
        <fullName evidence="1">Methionine aminopeptidase</fullName>
    </submittedName>
</protein>
<dbReference type="EMBL" id="RJJQ01000012">
    <property type="protein sequence ID" value="RNI21204.1"/>
    <property type="molecule type" value="Genomic_DNA"/>
</dbReference>
<dbReference type="OrthoDB" id="3268477at2"/>
<reference evidence="1 2" key="1">
    <citation type="submission" date="2018-11" db="EMBL/GenBank/DDBJ databases">
        <title>Draft genome of Simplicispira Flexivirga sp. BO-16.</title>
        <authorList>
            <person name="Im W.T."/>
        </authorList>
    </citation>
    <scope>NUCLEOTIDE SEQUENCE [LARGE SCALE GENOMIC DNA]</scope>
    <source>
        <strain evidence="1 2">BO-16</strain>
    </source>
</reference>
<accession>A0A3M9M6K3</accession>
<dbReference type="Proteomes" id="UP000271678">
    <property type="component" value="Unassembled WGS sequence"/>
</dbReference>
<proteinExistence type="predicted"/>
<keyword evidence="1" id="KW-0031">Aminopeptidase</keyword>
<keyword evidence="2" id="KW-1185">Reference proteome</keyword>
<organism evidence="1 2">
    <name type="scientific">Flexivirga caeni</name>
    <dbReference type="NCBI Taxonomy" id="2294115"/>
    <lineage>
        <taxon>Bacteria</taxon>
        <taxon>Bacillati</taxon>
        <taxon>Actinomycetota</taxon>
        <taxon>Actinomycetes</taxon>
        <taxon>Micrococcales</taxon>
        <taxon>Dermacoccaceae</taxon>
        <taxon>Flexivirga</taxon>
    </lineage>
</organism>
<keyword evidence="1" id="KW-0378">Hydrolase</keyword>
<keyword evidence="1" id="KW-0645">Protease</keyword>
<sequence length="59" mass="6855">MAFWYDVEKNEVVESHRDGLTHGNLMGPYDTADAARNALKTAAERTAKWDKEDEEWNDR</sequence>
<dbReference type="GO" id="GO:0004177">
    <property type="term" value="F:aminopeptidase activity"/>
    <property type="evidence" value="ECO:0007669"/>
    <property type="project" value="UniProtKB-KW"/>
</dbReference>
<dbReference type="AlphaFoldDB" id="A0A3M9M6K3"/>
<name>A0A3M9M6K3_9MICO</name>
<evidence type="ECO:0000313" key="2">
    <source>
        <dbReference type="Proteomes" id="UP000271678"/>
    </source>
</evidence>
<gene>
    <name evidence="1" type="ORF">EFY87_12590</name>
</gene>
<evidence type="ECO:0000313" key="1">
    <source>
        <dbReference type="EMBL" id="RNI21204.1"/>
    </source>
</evidence>
<comment type="caution">
    <text evidence="1">The sequence shown here is derived from an EMBL/GenBank/DDBJ whole genome shotgun (WGS) entry which is preliminary data.</text>
</comment>